<feature type="transmembrane region" description="Helical" evidence="1">
    <location>
        <begin position="106"/>
        <end position="124"/>
    </location>
</feature>
<organism evidence="2 3">
    <name type="scientific">Nocardioides scoriae</name>
    <dbReference type="NCBI Taxonomy" id="642780"/>
    <lineage>
        <taxon>Bacteria</taxon>
        <taxon>Bacillati</taxon>
        <taxon>Actinomycetota</taxon>
        <taxon>Actinomycetes</taxon>
        <taxon>Propionibacteriales</taxon>
        <taxon>Nocardioidaceae</taxon>
        <taxon>Nocardioides</taxon>
    </lineage>
</organism>
<protein>
    <submittedName>
        <fullName evidence="2">Uncharacterized membrane protein</fullName>
    </submittedName>
</protein>
<proteinExistence type="predicted"/>
<gene>
    <name evidence="2" type="ORF">SAMN04488570_0254</name>
</gene>
<evidence type="ECO:0000313" key="2">
    <source>
        <dbReference type="EMBL" id="SDR74947.1"/>
    </source>
</evidence>
<dbReference type="EMBL" id="LT629757">
    <property type="protein sequence ID" value="SDR74947.1"/>
    <property type="molecule type" value="Genomic_DNA"/>
</dbReference>
<keyword evidence="1" id="KW-0812">Transmembrane</keyword>
<sequence>MSPWHRVRNAIRTQLWPLPVLAVLVAVAGGVLLPELDRSLDGGSGRWRDDVLFGGDADAARTLLDAISSSLITVTSLTFSLTVVTLQLASSQFSPRLLRTFTRDRFVQLTLALFLATFAFSLTAMRSVRNGDDSGGQFVPRLSVTVALVMALASVLGLVLFLAHLTREIRVETMLRNVHRDARATMEQLTSPRDSPAPSPAARLAARRATDIALLSASSGFLTRIDRQSLVDAASSNDAIVYITALPGSSLVQGMPIGHARFAAGSRPDAAACDAFAGEVTRAVRTGFERTEPEDLAYGLRQLTDVATKALSPGINDPTTAVHALSHASALLCELAHRELGPTTWHDESGALRAVVARPDLADLLELAVGQPRRYGASDLDVVKRLFGLLHELAHHVTSLSVPAVSNQLDRLRRTADQQPFDDVERAELQRLADIVTAALA</sequence>
<dbReference type="RefSeq" id="WP_197681064.1">
    <property type="nucleotide sequence ID" value="NZ_LT629757.1"/>
</dbReference>
<feature type="transmembrane region" description="Helical" evidence="1">
    <location>
        <begin position="15"/>
        <end position="33"/>
    </location>
</feature>
<dbReference type="InterPro" id="IPR018723">
    <property type="entry name" value="DUF2254_membrane"/>
</dbReference>
<keyword evidence="1" id="KW-0472">Membrane</keyword>
<dbReference type="Pfam" id="PF10011">
    <property type="entry name" value="DUF2254"/>
    <property type="match status" value="1"/>
</dbReference>
<dbReference type="STRING" id="642780.SAMN04488570_0254"/>
<name>A0A1H1LKI7_9ACTN</name>
<feature type="transmembrane region" description="Helical" evidence="1">
    <location>
        <begin position="144"/>
        <end position="166"/>
    </location>
</feature>
<keyword evidence="1" id="KW-1133">Transmembrane helix</keyword>
<keyword evidence="3" id="KW-1185">Reference proteome</keyword>
<reference evidence="3" key="1">
    <citation type="submission" date="2016-10" db="EMBL/GenBank/DDBJ databases">
        <authorList>
            <person name="Varghese N."/>
            <person name="Submissions S."/>
        </authorList>
    </citation>
    <scope>NUCLEOTIDE SEQUENCE [LARGE SCALE GENOMIC DNA]</scope>
    <source>
        <strain evidence="3">DSM 22127</strain>
    </source>
</reference>
<feature type="transmembrane region" description="Helical" evidence="1">
    <location>
        <begin position="66"/>
        <end position="86"/>
    </location>
</feature>
<dbReference type="Proteomes" id="UP000198859">
    <property type="component" value="Chromosome I"/>
</dbReference>
<evidence type="ECO:0000256" key="1">
    <source>
        <dbReference type="SAM" id="Phobius"/>
    </source>
</evidence>
<evidence type="ECO:0000313" key="3">
    <source>
        <dbReference type="Proteomes" id="UP000198859"/>
    </source>
</evidence>
<accession>A0A1H1LKI7</accession>
<dbReference type="AlphaFoldDB" id="A0A1H1LKI7"/>